<evidence type="ECO:0000313" key="4">
    <source>
        <dbReference type="Proteomes" id="UP000036780"/>
    </source>
</evidence>
<dbReference type="InterPro" id="IPR003501">
    <property type="entry name" value="PTS_EIIB_2/3"/>
</dbReference>
<dbReference type="GO" id="GO:0008982">
    <property type="term" value="F:protein-N(PI)-phosphohistidine-sugar phosphotransferase activity"/>
    <property type="evidence" value="ECO:0007669"/>
    <property type="project" value="InterPro"/>
</dbReference>
<dbReference type="Pfam" id="PF02302">
    <property type="entry name" value="PTS_IIB"/>
    <property type="match status" value="1"/>
</dbReference>
<dbReference type="Proteomes" id="UP000036780">
    <property type="component" value="Unassembled WGS sequence"/>
</dbReference>
<dbReference type="CDD" id="cd05563">
    <property type="entry name" value="PTS_IIB_ascorbate"/>
    <property type="match status" value="1"/>
</dbReference>
<proteinExistence type="predicted"/>
<dbReference type="Gene3D" id="3.40.50.2300">
    <property type="match status" value="1"/>
</dbReference>
<evidence type="ECO:0000313" key="3">
    <source>
        <dbReference type="EMBL" id="KNE22284.1"/>
    </source>
</evidence>
<accession>A0A0L0QUM3</accession>
<reference evidence="4" key="1">
    <citation type="submission" date="2015-07" db="EMBL/GenBank/DDBJ databases">
        <title>Fjat-10053 dsm26.</title>
        <authorList>
            <person name="Liu B."/>
            <person name="Wang J."/>
            <person name="Zhu Y."/>
            <person name="Liu G."/>
            <person name="Chen Q."/>
            <person name="Chen Z."/>
            <person name="Lan J."/>
            <person name="Che J."/>
            <person name="Ge C."/>
            <person name="Shi H."/>
            <person name="Pan Z."/>
            <person name="Liu X."/>
        </authorList>
    </citation>
    <scope>NUCLEOTIDE SEQUENCE [LARGE SCALE GENOMIC DNA]</scope>
    <source>
        <strain evidence="4">DSM 26</strain>
    </source>
</reference>
<evidence type="ECO:0000259" key="2">
    <source>
        <dbReference type="PROSITE" id="PS51099"/>
    </source>
</evidence>
<dbReference type="GO" id="GO:0009401">
    <property type="term" value="P:phosphoenolpyruvate-dependent sugar phosphotransferase system"/>
    <property type="evidence" value="ECO:0007669"/>
    <property type="project" value="InterPro"/>
</dbReference>
<name>A0A0L0QUM3_VIRPA</name>
<dbReference type="PATRIC" id="fig|1473.5.peg.3129"/>
<dbReference type="PROSITE" id="PS51099">
    <property type="entry name" value="PTS_EIIB_TYPE_2"/>
    <property type="match status" value="1"/>
</dbReference>
<organism evidence="3 4">
    <name type="scientific">Virgibacillus pantothenticus</name>
    <dbReference type="NCBI Taxonomy" id="1473"/>
    <lineage>
        <taxon>Bacteria</taxon>
        <taxon>Bacillati</taxon>
        <taxon>Bacillota</taxon>
        <taxon>Bacilli</taxon>
        <taxon>Bacillales</taxon>
        <taxon>Bacillaceae</taxon>
        <taxon>Virgibacillus</taxon>
    </lineage>
</organism>
<dbReference type="EMBL" id="LGTO01000002">
    <property type="protein sequence ID" value="KNE22284.1"/>
    <property type="molecule type" value="Genomic_DNA"/>
</dbReference>
<gene>
    <name evidence="3" type="ORF">AFK71_01200</name>
</gene>
<feature type="domain" description="PTS EIIB type-2" evidence="2">
    <location>
        <begin position="1"/>
        <end position="91"/>
    </location>
</feature>
<dbReference type="RefSeq" id="WP_050349751.1">
    <property type="nucleotide sequence ID" value="NZ_CP073011.1"/>
</dbReference>
<keyword evidence="1" id="KW-0808">Transferase</keyword>
<comment type="caution">
    <text evidence="3">The sequence shown here is derived from an EMBL/GenBank/DDBJ whole genome shotgun (WGS) entry which is preliminary data.</text>
</comment>
<dbReference type="InterPro" id="IPR036095">
    <property type="entry name" value="PTS_EIIB-like_sf"/>
</dbReference>
<protein>
    <submittedName>
        <fullName evidence="3">PTS lactose transporter subunit IIB</fullName>
    </submittedName>
</protein>
<dbReference type="InterPro" id="IPR013011">
    <property type="entry name" value="PTS_EIIB_2"/>
</dbReference>
<dbReference type="OrthoDB" id="6603449at2"/>
<dbReference type="SUPFAM" id="SSF52794">
    <property type="entry name" value="PTS system IIB component-like"/>
    <property type="match status" value="1"/>
</dbReference>
<dbReference type="AlphaFoldDB" id="A0A0L0QUM3"/>
<keyword evidence="4" id="KW-1185">Reference proteome</keyword>
<evidence type="ECO:0000256" key="1">
    <source>
        <dbReference type="ARBA" id="ARBA00022679"/>
    </source>
</evidence>
<dbReference type="GeneID" id="66869142"/>
<sequence length="92" mass="10038">MEIITVCGMGFGTSLMLKMMVDDILEKEGIKAEVSALDAGSAKGRNADLIMASADLESALEAVEVSKIFIHNLTDADEVEQKLHDYLQKIHE</sequence>